<accession>A0A5S9PHZ5</accession>
<feature type="domain" description="TcdA/TcdB toxin pore forming" evidence="2">
    <location>
        <begin position="2693"/>
        <end position="2933"/>
    </location>
</feature>
<evidence type="ECO:0000313" key="3">
    <source>
        <dbReference type="EMBL" id="CAA0103481.1"/>
    </source>
</evidence>
<feature type="compositionally biased region" description="Polar residues" evidence="1">
    <location>
        <begin position="2672"/>
        <end position="2687"/>
    </location>
</feature>
<evidence type="ECO:0000256" key="1">
    <source>
        <dbReference type="SAM" id="MobiDB-lite"/>
    </source>
</evidence>
<sequence>MPRHPKTLPVCRERYAEFDIWHTTSQQETTRAMVIAHGALAADSLDIFDATCLMDFCGPDGQQLVSNPFSFARSWQDNLYPAGSRVVNHALTPLSNRALLQLLDGQADDTPAFGGPSTDLCFIVLTAPMDLKTLCETPQIQAFSHLLLHICRHSDAAAGYFVPSNLTVIHDSQCMVFGLQGNSAKTEPAGQPNAYADYVGDYLTQLSTSLESVSALSAQTQITKATVTNQLVVNRYKPELLKIADAFAKSQAAEVYDGALVPRLETLKATLDKQLTFPDSDTALDVPIAKTPPPPLPDFYDQRIAGAGSAVTATLDFWQNLSSAQQQYLTRRRGFSDKDVSVLDALQSQIEGRPADLSATEQQLYKVLNKADLAVALLDSADNTALRPASPKALVNGWADSLTGAQQLEKTKQSDFRLVTLGTEKDAVSTASSGLSGVLETNVSGVLIADNGRAQSTVEALNGNYRQTNRARAGYFADDVFTTAQLVRQHAADDTQIFGRGENRAEKGFVIKGRDTSSDVEFASLNGANADRSVAQINVLLSAKPAETEARLHGDLQRVNAEVAYREPGVENAYRVTLSDGNTLVFDGSVQRNLAEGVGLFAPTATDNVAPAFGFGSANESRLLAGNKPQVVSTDFADGGESGALAQLRITPEAISTANAIKLKGDAGFSSLGSALDVINQYLNLSDSVAGYRGGLAHPEALFGEKPAFKRAVTQAGVDLTDNTNLKTLSSALIAIADYETAREGLKGQAALNALTDNVRKVAEPVLVEAAVRGDPQNSRHLSVRPGESGANVRFSQVLADHVELQLNQLLEKRGVKSSKRQALIESFDTAKLAGDVETRLAQQLSQRIGRSGNSDANVSGIHSDLVANDASIYALHTFAEILGDENRGIASQQPTAKTYENILTAYFENLSEPRADAPRGVNLAPRGLPKLVEDTVETLVQGNGDLASFVDGVRAFKAAHPSLLQGNNGQFFEQAEQHLDVVLQSDSLNGVSYDIPAGLDAAASESAGRDFVQQAVTITSAQIPAAADDDAGTAIRYVDSNGDSFADFSTEARKAAAAGNPVDPKTPKIPFFDEASIPDGYNRYTLRGSGDVVYEPVDSSRQRFIVKKDLADNINAVFRDPTEVTPEQLAYSIQYQQVAFADAGPAQLGGYLADRRRSLATALETNPDNASLLAQQAQVNSKLSELQKAVDASGSNYEKRIFSDLLENTVDLRSNRTKVAKVDNWLSSKELFTDDQTIRTSLQDRFEQLDLPIQRASRSPDDVRELAGDVSRKLSRYDSELHRIDRNLTSNGAQADSANVDQKAAVEAARQQFVDVLVDVLETPTSRGGGQLSQRLAVAEVVQNRAASLKRDDVKVNELRQSLQDVTTHLADAAINELKVIAEQPDDIGRAAQLDSALFDQRIGPDATTPYKAFLSTLIDDPKTIKRLTGGILKEALSHVDNRGVPGSATEYERVFSELAGGVNRDQFGPIAADVPASVSRGRSDARSIAVNVSADAYPDAFAKAVNNALVSFAATGEDASPFLSALYTYLDTIPAGQPTNAGTKTSEPRVLTREQFVDALVGDTSDNHNTFHNVLSRELAGITKVDGKPLNIDPQLRQLWAGLVPSEPAANGAAGQSSEQVTIDSVESITTTKDGAGHRQIRYKNAAGDTLDIQPFDPAQPAAGRHALTFASGQTLLVSNDGKTAPISVTADAIASINWLNQPQGLATPETIQQSFDYVSALADNGQISAADFASKVAGALAELQERGEPSKTEFTALAEKTFGYLRETTHASDVATAFSQALTATLGDDALQPAVDRFAPQLSDDYHLALPALDANGPALRAQYNELADSLHENQLSVDQGVVDSSFSSLLTQASTAQDSPRAALDTAGRFILDHADTGTDVSVLVRGVAEFVSTRTDIPQADASWLAVIADARSVDGKSLSIADDARQSLKQHLSSVNDQTVEVDLPALNDATNTVPKLIGSQTPDGFQRIITTEGSLVLQPKNAATVGYRYTDAAAQAIGAFTSDGKSVSAQALSEGFDYYAGQVAAGAGIDAAGFADVVADRLSELGSLANPQAEKFNALLGKTLQYLDTHTEAQSAFDQAIASQYSPEGLSQRTQALAPQQLAHLQDVLPVLDPTQGDKRQAFNQFAKEVGIATVDASSPVTAARYQDVTTSLLTGVTDEAANATATALVNAVSDLTAAGVDASAPLKALDTLASNHPTAAILETTALLGQTTAIEGKPLQVADPSLLTALSAISDPNTQANTLKVVSDLTQIADVGAPAPVGESAPPGYRRLQLRDGSLVLQPQDGQSASYQFSADTLPVIEAINKPASSLTPELRSAAFDYYGSLSANGSGNLAPQAFVDFVARQTDYLLSAGDTTAYQSFVQKTEVYLSAPSAHEAIQATQLISRLERVYASHDNATEFIQHYGNQLVHDVNVEINGQLQRLTALQEKAVDNIALIAGDADLPKGTSTVLDYFSDQSRIDSLKASGSLTAESEQQLSAHLQLLKSLSALQEDETLQAQGWEQDLNGFGYKQPASSDSRDLQKRTETDGHLDFEAIDEETARSIGKSIVSKRHQLADFDAKALGAVLNQTQHLSDGQRADFGSVLNTSVNAEILSGTDTSVSVPAPSALTPDRLDAILDQTRTARQSDGVSQALEIARGNALADRFRETVGDLQKQYGLGSEPSASESGGDVSGTTSAQFDGAVPLLQTLQESPSGGFDIDFVSEDGEVKSVHTEDTVFKEVSDLIGQGVDEAVTAGESSASPGNRLFPNRAGGVSESGGIELPDAESLSSLNTAFAFQALFNFFERGALSGDTSSSALATVLKVHQFVNLARVGYGVTLDTAHGIKLLKQLYQTSGVASDTVEAGKSLTEAIGETLAGGADAVFGALSAGLDIYELTQAQTAREKAIIGTQLGFDAGSSLIGAGAIATGITGAVANSVEASATAAVAAATGVEAAEAAATAATAVAVGSAAAALGTAFSIGGSLFAGLGIGIVGLVDTFTKIASDVDNVGRYFYSIGRTYKTGGFVYDNNTRVARAVGTGAIDSINLDTGDITYADQLIDASGPNTFYPEDDYKAAPINIPKALGLGKTGTDYDLIFSKTVILPVGVPADRISYGYNIDPGITTNYYKHVKTGVIHGGFDYGITVTGPTRKDFFDDHTNPSDQAQLGFEVAREIGKGGQPFHFDIYNGSEWAIQHIDVKYKASHAVNVTLGANDRTLVVPTIPAEFVNKVYYNLYGRGGNYTLVLADNAGINAYQKGDKPATWVLSEQNLHNQNVSVTDHGIHIGSSYVGFQNPRQQTVLIPSQYDGDVFKVDFDSKHTIAFYVNGEDFDTKNHKPTGKARQGLIQHLKNLDAKHQLHAYTRITHYHNSDGKILDLAIYNRTNAHILAPVGAIGKDLLFLDNQEQNVIRLNAELTSTPETYGLPRFNGDSHLDGIGGDKLLVLQMTHTLPGGHKAHFVFTEGKNGFVLQRIDGDKALLTDLEKAGDNALSIIRDAFAAPVQVAGWLTVANGKDQTISIRSRDGFLFDPEQNGASLSALVAHNTEQTHSLDPVARGLHGVAYFENHDVTTIAQAEQLISTQKASADYDVDTLRFEEWGNKAKGTLGDFLGKNAKLNHGDANHWHDDVIHQLDGNIYLKKGDHALKLWHDQGIRLRLGGQDLYQNNNWDNWKYPQDLTFHAAKDGYYKLNILYYEKHGGAILDLKVDGKDLSKAMIDGPAENKDADTDAPAHLLALNHTTQTLATTDKSGKVTTVLLGKKGDIALSQKVVETHETSNGYRVTTDDGLTWLVNQGGQGNLVDVGKKWIDAHSTDWQQRLIALLHQEQAAKPLGGLNKFHTIEVHGLNVDTNPTETQRIIKWDRTKKRFQALGVDPSIIRGSFDYGHYASEDPKYFLKSLKAFYDPNSKTLVFGNAPGRSDHLTLIDSSSLPGQALLYDEQTKQLISQAIPTADQIEASFKGVSLVTNGKREDQTNFIQHGKALFEGHSVQLLHYVDHAYQITTGDGRDFRLLKTGPELVGVTDTWLKNNNNQLNDNYPTNALVAVYNTEVDGLKATLHQSESARAIAGWILPGSQQTLFKTNALPTQTHLSVLGYSSNYNEVYVTSFNNKDFTQDVYRLDQKGDADKFDSYSMAKIVGEGNDKTLLLSTAESAESLQVPAIDGVNNLVLATEAGSETFNINNDALSSYSHIIFDSGANADSTPDTINFQGILNANNMVATLDSDKLVLIDKASGHTIEVDHALGDDGKSAASHLVLHSLGLPDLNVDTLVKQLQSSKGTDSAGHPQLSLRNVYLKNIQAPNHDSSPSSQKTVRDGDEAGVSLNVDHLVQAMASMSSRGDVKIDDQDRLQDDNNLGKIIGDPNQHG</sequence>
<feature type="region of interest" description="Disordered" evidence="1">
    <location>
        <begin position="4322"/>
        <end position="4352"/>
    </location>
</feature>
<feature type="domain" description="TcdA/TcdB toxin pore forming" evidence="2">
    <location>
        <begin position="3156"/>
        <end position="3405"/>
    </location>
</feature>
<evidence type="ECO:0000313" key="4">
    <source>
        <dbReference type="Proteomes" id="UP000434580"/>
    </source>
</evidence>
<name>A0A5S9PHZ5_9GAMM</name>
<dbReference type="Pfam" id="PF12920">
    <property type="entry name" value="TcdA_TcdB_pore"/>
    <property type="match status" value="3"/>
</dbReference>
<dbReference type="EMBL" id="CACSII010000012">
    <property type="protein sequence ID" value="CAA0103481.1"/>
    <property type="molecule type" value="Genomic_DNA"/>
</dbReference>
<feature type="compositionally biased region" description="Basic and acidic residues" evidence="1">
    <location>
        <begin position="4325"/>
        <end position="4337"/>
    </location>
</feature>
<protein>
    <recommendedName>
        <fullName evidence="2">TcdA/TcdB toxin pore forming domain-containing protein</fullName>
    </recommendedName>
</protein>
<feature type="domain" description="TcdA/TcdB toxin pore forming" evidence="2">
    <location>
        <begin position="2944"/>
        <end position="3115"/>
    </location>
</feature>
<dbReference type="Proteomes" id="UP000434580">
    <property type="component" value="Unassembled WGS sequence"/>
</dbReference>
<reference evidence="3 4" key="1">
    <citation type="submission" date="2019-11" db="EMBL/GenBank/DDBJ databases">
        <authorList>
            <person name="Holert J."/>
        </authorList>
    </citation>
    <scope>NUCLEOTIDE SEQUENCE [LARGE SCALE GENOMIC DNA]</scope>
    <source>
        <strain evidence="3">BC5_2</strain>
    </source>
</reference>
<organism evidence="3 4">
    <name type="scientific">BD1-7 clade bacterium</name>
    <dbReference type="NCBI Taxonomy" id="2029982"/>
    <lineage>
        <taxon>Bacteria</taxon>
        <taxon>Pseudomonadati</taxon>
        <taxon>Pseudomonadota</taxon>
        <taxon>Gammaproteobacteria</taxon>
        <taxon>Cellvibrionales</taxon>
        <taxon>Spongiibacteraceae</taxon>
        <taxon>BD1-7 clade</taxon>
    </lineage>
</organism>
<gene>
    <name evidence="3" type="ORF">DPBNPPHM_00950</name>
</gene>
<dbReference type="InterPro" id="IPR024769">
    <property type="entry name" value="TcdA/TcdB_pore_forming"/>
</dbReference>
<proteinExistence type="predicted"/>
<dbReference type="OrthoDB" id="9790247at2"/>
<feature type="region of interest" description="Disordered" evidence="1">
    <location>
        <begin position="2666"/>
        <end position="2687"/>
    </location>
</feature>
<evidence type="ECO:0000259" key="2">
    <source>
        <dbReference type="Pfam" id="PF12920"/>
    </source>
</evidence>